<evidence type="ECO:0000256" key="1">
    <source>
        <dbReference type="ARBA" id="ARBA00022553"/>
    </source>
</evidence>
<dbReference type="PANTHER" id="PTHR14965">
    <property type="entry name" value="SI:CH73-248E21.1"/>
    <property type="match status" value="1"/>
</dbReference>
<protein>
    <submittedName>
        <fullName evidence="3">Uncharacterized protein</fullName>
    </submittedName>
</protein>
<reference evidence="3" key="2">
    <citation type="submission" date="2025-09" db="UniProtKB">
        <authorList>
            <consortium name="Ensembl"/>
        </authorList>
    </citation>
    <scope>IDENTIFICATION</scope>
</reference>
<evidence type="ECO:0000313" key="3">
    <source>
        <dbReference type="Ensembl" id="ENSEBUP00000026702.1"/>
    </source>
</evidence>
<dbReference type="Proteomes" id="UP000694388">
    <property type="component" value="Unplaced"/>
</dbReference>
<dbReference type="AlphaFoldDB" id="A0A8C4R7Z9"/>
<keyword evidence="1" id="KW-0597">Phosphoprotein</keyword>
<dbReference type="Ensembl" id="ENSEBUT00000027278.1">
    <property type="protein sequence ID" value="ENSEBUP00000026702.1"/>
    <property type="gene ID" value="ENSEBUG00000016440.1"/>
</dbReference>
<proteinExistence type="predicted"/>
<accession>A0A8C4R7Z9</accession>
<dbReference type="SUPFAM" id="SSF56854">
    <property type="entry name" value="Bcl-2 inhibitors of programmed cell death"/>
    <property type="match status" value="1"/>
</dbReference>
<name>A0A8C4R7Z9_EPTBU</name>
<dbReference type="GO" id="GO:0006915">
    <property type="term" value="P:apoptotic process"/>
    <property type="evidence" value="ECO:0007669"/>
    <property type="project" value="UniProtKB-KW"/>
</dbReference>
<sequence length="243" mass="27958">MDIIFQRSNAYRSGMGAFKREQQGRCCDLSCDAAMDAMPSDMDRVLQVYVRRSFSMNDTPQSLKHPEDAAVMRTRSETAALRQRVKMEPEPKQQRPFSSRMTRFFKKGFTKSQKSMKKKEEETKDEFSSFRHQNIQRCTTKDQSWRKSFKRITSDSILKILGSLSYKNFQNLADIVGPELSKIALTMELTKKLAGLGGSAVYNVVSYGSRYLTDTFGPWLYQQGGWKMRIIADVEEEVIEGPH</sequence>
<evidence type="ECO:0000313" key="4">
    <source>
        <dbReference type="Proteomes" id="UP000694388"/>
    </source>
</evidence>
<evidence type="ECO:0000256" key="2">
    <source>
        <dbReference type="ARBA" id="ARBA00022703"/>
    </source>
</evidence>
<dbReference type="InterPro" id="IPR036834">
    <property type="entry name" value="Bcl-2-like_sf"/>
</dbReference>
<organism evidence="3 4">
    <name type="scientific">Eptatretus burgeri</name>
    <name type="common">Inshore hagfish</name>
    <dbReference type="NCBI Taxonomy" id="7764"/>
    <lineage>
        <taxon>Eukaryota</taxon>
        <taxon>Metazoa</taxon>
        <taxon>Chordata</taxon>
        <taxon>Craniata</taxon>
        <taxon>Vertebrata</taxon>
        <taxon>Cyclostomata</taxon>
        <taxon>Myxini</taxon>
        <taxon>Myxiniformes</taxon>
        <taxon>Myxinidae</taxon>
        <taxon>Eptatretinae</taxon>
        <taxon>Eptatretus</taxon>
    </lineage>
</organism>
<keyword evidence="2" id="KW-0053">Apoptosis</keyword>
<dbReference type="GO" id="GO:2001236">
    <property type="term" value="P:regulation of extrinsic apoptotic signaling pathway"/>
    <property type="evidence" value="ECO:0007669"/>
    <property type="project" value="TreeGrafter"/>
</dbReference>
<reference evidence="3" key="1">
    <citation type="submission" date="2025-08" db="UniProtKB">
        <authorList>
            <consortium name="Ensembl"/>
        </authorList>
    </citation>
    <scope>IDENTIFICATION</scope>
</reference>
<keyword evidence="4" id="KW-1185">Reference proteome</keyword>
<dbReference type="PANTHER" id="PTHR14965:SF7">
    <property type="match status" value="1"/>
</dbReference>